<dbReference type="Proteomes" id="UP001230188">
    <property type="component" value="Unassembled WGS sequence"/>
</dbReference>
<sequence>MAALLVVLCTTGAMARRLTSVEQVAKLSASDGSAYDYLGGSVAMFDDRIVAGAFGDDSDQGAAYVFNATTYAQVAKLVASDGSQSDEFGNSVAIYADTIVVGANEDSDLGTNAGAAYVFSGETQVAKLKASDGSEYDYFGWSVAIFENTIVVGSILDDEENTNAGAAYVFDASTFEQIWKLTASDGGYDDYFGYAVAIFNDVIVVGAPRDDDVTFNAGAVYVYENGVQVCKLVASDGEREGYLGETVALYNDTIVAGASYTDASSNDQGAVYVFRYNSTTYVQLWKLVASDGSANDWFGVSVAIYDGIIVVGASGDNDEGAEAGSAYVFEYDDDDGDNNNYARLVAKLLASDGFRFDYFGSSVAAYQNTIVAGAYSDNVGSSLNVGSAYVFSIDSPTYAPAVALA</sequence>
<dbReference type="InterPro" id="IPR013517">
    <property type="entry name" value="FG-GAP"/>
</dbReference>
<evidence type="ECO:0000256" key="1">
    <source>
        <dbReference type="ARBA" id="ARBA00022729"/>
    </source>
</evidence>
<evidence type="ECO:0000256" key="3">
    <source>
        <dbReference type="ARBA" id="ARBA00023180"/>
    </source>
</evidence>
<dbReference type="AlphaFoldDB" id="A0AAD7XIY3"/>
<keyword evidence="3" id="KW-0325">Glycoprotein</keyword>
<dbReference type="EMBL" id="JAQMWT010000349">
    <property type="protein sequence ID" value="KAJ8603551.1"/>
    <property type="molecule type" value="Genomic_DNA"/>
</dbReference>
<proteinExistence type="predicted"/>
<evidence type="ECO:0000256" key="4">
    <source>
        <dbReference type="PROSITE-ProRule" id="PRU00803"/>
    </source>
</evidence>
<dbReference type="InterPro" id="IPR028994">
    <property type="entry name" value="Integrin_alpha_N"/>
</dbReference>
<dbReference type="PROSITE" id="PS51470">
    <property type="entry name" value="FG_GAP"/>
    <property type="match status" value="1"/>
</dbReference>
<keyword evidence="1 5" id="KW-0732">Signal</keyword>
<gene>
    <name evidence="6" type="ORF">CTAYLR_004875</name>
</gene>
<evidence type="ECO:0000313" key="6">
    <source>
        <dbReference type="EMBL" id="KAJ8603551.1"/>
    </source>
</evidence>
<reference evidence="6" key="1">
    <citation type="submission" date="2023-01" db="EMBL/GenBank/DDBJ databases">
        <title>Metagenome sequencing of chrysophaentin producing Chrysophaeum taylorii.</title>
        <authorList>
            <person name="Davison J."/>
            <person name="Bewley C."/>
        </authorList>
    </citation>
    <scope>NUCLEOTIDE SEQUENCE</scope>
    <source>
        <strain evidence="6">NIES-1699</strain>
    </source>
</reference>
<keyword evidence="2" id="KW-0677">Repeat</keyword>
<dbReference type="PANTHER" id="PTHR36220">
    <property type="entry name" value="UNNAMED PRODUCT"/>
    <property type="match status" value="1"/>
</dbReference>
<name>A0AAD7XIY3_9STRA</name>
<dbReference type="Pfam" id="PF14312">
    <property type="entry name" value="FG-GAP_2"/>
    <property type="match status" value="7"/>
</dbReference>
<evidence type="ECO:0000256" key="5">
    <source>
        <dbReference type="SAM" id="SignalP"/>
    </source>
</evidence>
<organism evidence="6 7">
    <name type="scientific">Chrysophaeum taylorii</name>
    <dbReference type="NCBI Taxonomy" id="2483200"/>
    <lineage>
        <taxon>Eukaryota</taxon>
        <taxon>Sar</taxon>
        <taxon>Stramenopiles</taxon>
        <taxon>Ochrophyta</taxon>
        <taxon>Pelagophyceae</taxon>
        <taxon>Pelagomonadales</taxon>
        <taxon>Pelagomonadaceae</taxon>
        <taxon>Chrysophaeum</taxon>
    </lineage>
</organism>
<feature type="chain" id="PRO_5042048101" evidence="5">
    <location>
        <begin position="16"/>
        <end position="405"/>
    </location>
</feature>
<keyword evidence="7" id="KW-1185">Reference proteome</keyword>
<dbReference type="PANTHER" id="PTHR36220:SF1">
    <property type="entry name" value="GAMMA TUBULIN COMPLEX COMPONENT C-TERMINAL DOMAIN-CONTAINING PROTEIN"/>
    <property type="match status" value="1"/>
</dbReference>
<dbReference type="Gene3D" id="2.130.10.130">
    <property type="entry name" value="Integrin alpha, N-terminal"/>
    <property type="match status" value="2"/>
</dbReference>
<protein>
    <submittedName>
        <fullName evidence="6">Uncharacterized protein</fullName>
    </submittedName>
</protein>
<accession>A0AAD7XIY3</accession>
<evidence type="ECO:0000256" key="2">
    <source>
        <dbReference type="ARBA" id="ARBA00022737"/>
    </source>
</evidence>
<dbReference type="InterPro" id="IPR013519">
    <property type="entry name" value="Int_alpha_beta-p"/>
</dbReference>
<dbReference type="SUPFAM" id="SSF69318">
    <property type="entry name" value="Integrin alpha N-terminal domain"/>
    <property type="match status" value="2"/>
</dbReference>
<evidence type="ECO:0000313" key="7">
    <source>
        <dbReference type="Proteomes" id="UP001230188"/>
    </source>
</evidence>
<dbReference type="SMART" id="SM00191">
    <property type="entry name" value="Int_alpha"/>
    <property type="match status" value="5"/>
</dbReference>
<comment type="caution">
    <text evidence="6">The sequence shown here is derived from an EMBL/GenBank/DDBJ whole genome shotgun (WGS) entry which is preliminary data.</text>
</comment>
<feature type="repeat" description="FG-GAP" evidence="4">
    <location>
        <begin position="178"/>
        <end position="232"/>
    </location>
</feature>
<feature type="signal peptide" evidence="5">
    <location>
        <begin position="1"/>
        <end position="15"/>
    </location>
</feature>